<dbReference type="PROSITE" id="PS50005">
    <property type="entry name" value="TPR"/>
    <property type="match status" value="1"/>
</dbReference>
<dbReference type="Pfam" id="PF14559">
    <property type="entry name" value="TPR_19"/>
    <property type="match status" value="1"/>
</dbReference>
<name>A0A348AJ72_9FIRM</name>
<keyword evidence="2" id="KW-0732">Signal</keyword>
<evidence type="ECO:0000313" key="5">
    <source>
        <dbReference type="Proteomes" id="UP000276437"/>
    </source>
</evidence>
<evidence type="ECO:0000259" key="3">
    <source>
        <dbReference type="Pfam" id="PF04575"/>
    </source>
</evidence>
<dbReference type="Proteomes" id="UP000276437">
    <property type="component" value="Chromosome"/>
</dbReference>
<dbReference type="SMART" id="SM00028">
    <property type="entry name" value="TPR"/>
    <property type="match status" value="2"/>
</dbReference>
<sequence>MNRIRASQMIILTVLLMLFCGTGSAAVPVTEGDGAEAQQLARYEALTIAKQAVRLMEAQKFAEAYTMLKQQYSQHDDDNNLNFLLGQCATALGKPAEAIDYYKKILVVTPDLPRVRLELGRAFAAAGQYAAARVEFQSVLATKPPAVVAEHVKAFLEQMDSQKKLQIRASLGYLYDSNVNAGPDDIIYYNGWTIDNRKRSDHAITTGLFLDYFDQVGPKQAWQTGFSYYRTGYVNMTTQSWDETNLLIGPVFKQGKETISIPAVARFSEIGGQRDSFSWGIAPQLQYELAKDRILTVSTGVMHRRYYSTAERTGNAYSVNVAERWLFGNAGFLELGVGHTRETAEADQFASSYNTVRLTHYRQLPKGYAFVLQPSFTWYGYQGTDPYSEMILQQPAGRRDRQSSLLINFIKTVGDWNYILGCTLTANHSNMDIYRYDRTQLQFQVFRNY</sequence>
<protein>
    <submittedName>
        <fullName evidence="4">TPR repeat-containing protein</fullName>
    </submittedName>
</protein>
<feature type="chain" id="PRO_5016905420" evidence="2">
    <location>
        <begin position="26"/>
        <end position="449"/>
    </location>
</feature>
<dbReference type="InterPro" id="IPR011990">
    <property type="entry name" value="TPR-like_helical_dom_sf"/>
</dbReference>
<accession>A0A348AJ72</accession>
<feature type="domain" description="Surface lipoprotein assembly modifier C-terminal" evidence="3">
    <location>
        <begin position="167"/>
        <end position="411"/>
    </location>
</feature>
<dbReference type="EMBL" id="AP018449">
    <property type="protein sequence ID" value="BBB91120.1"/>
    <property type="molecule type" value="Genomic_DNA"/>
</dbReference>
<dbReference type="OrthoDB" id="193829at2"/>
<feature type="signal peptide" evidence="2">
    <location>
        <begin position="1"/>
        <end position="25"/>
    </location>
</feature>
<proteinExistence type="predicted"/>
<evidence type="ECO:0000256" key="1">
    <source>
        <dbReference type="PROSITE-ProRule" id="PRU00339"/>
    </source>
</evidence>
<dbReference type="Pfam" id="PF04575">
    <property type="entry name" value="SlipAM"/>
    <property type="match status" value="1"/>
</dbReference>
<dbReference type="KEGG" id="mana:MAMMFC1_01789"/>
<organism evidence="4 5">
    <name type="scientific">Methylomusa anaerophila</name>
    <dbReference type="NCBI Taxonomy" id="1930071"/>
    <lineage>
        <taxon>Bacteria</taxon>
        <taxon>Bacillati</taxon>
        <taxon>Bacillota</taxon>
        <taxon>Negativicutes</taxon>
        <taxon>Selenomonadales</taxon>
        <taxon>Sporomusaceae</taxon>
        <taxon>Methylomusa</taxon>
    </lineage>
</organism>
<evidence type="ECO:0000313" key="4">
    <source>
        <dbReference type="EMBL" id="BBB91120.1"/>
    </source>
</evidence>
<feature type="repeat" description="TPR" evidence="1">
    <location>
        <begin position="79"/>
        <end position="112"/>
    </location>
</feature>
<gene>
    <name evidence="4" type="ORF">MAMMFC1_01789</name>
</gene>
<dbReference type="SUPFAM" id="SSF48452">
    <property type="entry name" value="TPR-like"/>
    <property type="match status" value="1"/>
</dbReference>
<reference evidence="4 5" key="1">
    <citation type="journal article" date="2018" name="Int. J. Syst. Evol. Microbiol.">
        <title>Methylomusa anaerophila gen. nov., sp. nov., an anaerobic methanol-utilizing bacterium isolated from a microbial fuel cell.</title>
        <authorList>
            <person name="Amano N."/>
            <person name="Yamamuro A."/>
            <person name="Miyahara M."/>
            <person name="Kouzuma A."/>
            <person name="Abe T."/>
            <person name="Watanabe K."/>
        </authorList>
    </citation>
    <scope>NUCLEOTIDE SEQUENCE [LARGE SCALE GENOMIC DNA]</scope>
    <source>
        <strain evidence="4 5">MMFC1</strain>
    </source>
</reference>
<evidence type="ECO:0000256" key="2">
    <source>
        <dbReference type="SAM" id="SignalP"/>
    </source>
</evidence>
<dbReference type="InterPro" id="IPR019734">
    <property type="entry name" value="TPR_rpt"/>
</dbReference>
<dbReference type="Gene3D" id="1.25.40.10">
    <property type="entry name" value="Tetratricopeptide repeat domain"/>
    <property type="match status" value="1"/>
</dbReference>
<dbReference type="AlphaFoldDB" id="A0A348AJ72"/>
<dbReference type="RefSeq" id="WP_158618712.1">
    <property type="nucleotide sequence ID" value="NZ_AP018449.1"/>
</dbReference>
<keyword evidence="5" id="KW-1185">Reference proteome</keyword>
<dbReference type="InterPro" id="IPR007655">
    <property type="entry name" value="Slam_C"/>
</dbReference>
<keyword evidence="1" id="KW-0802">TPR repeat</keyword>